<name>W9RXZ2_9ROSA</name>
<dbReference type="STRING" id="981085.W9RXZ2"/>
<accession>W9RXZ2</accession>
<organism evidence="2 3">
    <name type="scientific">Morus notabilis</name>
    <dbReference type="NCBI Taxonomy" id="981085"/>
    <lineage>
        <taxon>Eukaryota</taxon>
        <taxon>Viridiplantae</taxon>
        <taxon>Streptophyta</taxon>
        <taxon>Embryophyta</taxon>
        <taxon>Tracheophyta</taxon>
        <taxon>Spermatophyta</taxon>
        <taxon>Magnoliopsida</taxon>
        <taxon>eudicotyledons</taxon>
        <taxon>Gunneridae</taxon>
        <taxon>Pentapetalae</taxon>
        <taxon>rosids</taxon>
        <taxon>fabids</taxon>
        <taxon>Rosales</taxon>
        <taxon>Moraceae</taxon>
        <taxon>Moreae</taxon>
        <taxon>Morus</taxon>
    </lineage>
</organism>
<evidence type="ECO:0000313" key="2">
    <source>
        <dbReference type="EMBL" id="EXC02134.1"/>
    </source>
</evidence>
<evidence type="ECO:0000256" key="1">
    <source>
        <dbReference type="SAM" id="MobiDB-lite"/>
    </source>
</evidence>
<feature type="region of interest" description="Disordered" evidence="1">
    <location>
        <begin position="336"/>
        <end position="366"/>
    </location>
</feature>
<sequence>MEEEGYLKKGLTSSPSWASCLSPLAQPFTVNRSLVGQPSALNSLTSLNHKPFTPCPSNHLDPFDDSLLPNSLSNLTLSDQILPVSAPTYPSYSAHQSDSVILASSPAFPFDDPSELGAESSFSQYPLGEFHGFFDSSPVPDETKFDPLAFNKSSVSTYTQCSSYGGGGRTADGKYFVGSSKVGSLAGEGLLKQDPMLGSSANGTDFTTSSCILPKNVDLPGNSVASNNKSSSGRIISGNRDIHGLPNAYSNEGHQDKGLGDEGMEIKNAKSVPCKALDPVVIAKSEVRFAINDIFDGSVMERVGTLAAISTKGSSKLLDEDESDLDSPCWKGIQNSTKSPNIVAESSSTHSIRNESEAGTSLNPRAPQFFPSHSKGSIDYLQNNTVGGVPYFGKGECSAFDLSYKETPIVDSYKAGLETRGSTNAVGYQYSNGVNEPGKESAMLKDSKSSSALSPPQMIKPYLVDGFFTSKEVSVKGVDFEGFADGIMDAANKNPRNLSALAAEYVPHLSSSGVGALSDCSELLQCLTESLSKCPKTNVAVTVNAIRCLSDLLVENCSNDLDSLNEHEHEMIRHIINNLYALIKHRVGEETPILDLLHTGSLDYRDKSTATYEQSNMEFQVIPRTKDLVVRQELDSRSDHAWRKSYSHAATRKMKDLVPSPKDVGCSERGNSIVPVLRNALKENQWIDEEIHPQVFLNLWLEAEGALCSMKYENYILRMKLQMEGKEPKSFHLHMNEYRIRTRTELPVFLNYR</sequence>
<dbReference type="EMBL" id="KE345347">
    <property type="protein sequence ID" value="EXC02134.1"/>
    <property type="molecule type" value="Genomic_DNA"/>
</dbReference>
<dbReference type="eggNOG" id="ENOG502S18F">
    <property type="taxonomic scope" value="Eukaryota"/>
</dbReference>
<feature type="compositionally biased region" description="Polar residues" evidence="1">
    <location>
        <begin position="336"/>
        <end position="363"/>
    </location>
</feature>
<dbReference type="PANTHER" id="PTHR34361">
    <property type="entry name" value="OS08G0157800 PROTEIN"/>
    <property type="match status" value="1"/>
</dbReference>
<proteinExistence type="predicted"/>
<protein>
    <submittedName>
        <fullName evidence="2">Uncharacterized protein</fullName>
    </submittedName>
</protein>
<dbReference type="PANTHER" id="PTHR34361:SF6">
    <property type="entry name" value="POX DOMAIN-CONTAINING PROTEIN"/>
    <property type="match status" value="1"/>
</dbReference>
<gene>
    <name evidence="2" type="ORF">L484_024100</name>
</gene>
<dbReference type="AlphaFoldDB" id="W9RXZ2"/>
<evidence type="ECO:0000313" key="3">
    <source>
        <dbReference type="Proteomes" id="UP000030645"/>
    </source>
</evidence>
<reference evidence="3" key="1">
    <citation type="submission" date="2013-01" db="EMBL/GenBank/DDBJ databases">
        <title>Draft Genome Sequence of a Mulberry Tree, Morus notabilis C.K. Schneid.</title>
        <authorList>
            <person name="He N."/>
            <person name="Zhao S."/>
        </authorList>
    </citation>
    <scope>NUCLEOTIDE SEQUENCE</scope>
</reference>
<dbReference type="Proteomes" id="UP000030645">
    <property type="component" value="Unassembled WGS sequence"/>
</dbReference>
<keyword evidence="3" id="KW-1185">Reference proteome</keyword>